<feature type="transmembrane region" description="Helical" evidence="1">
    <location>
        <begin position="452"/>
        <end position="477"/>
    </location>
</feature>
<feature type="transmembrane region" description="Helical" evidence="1">
    <location>
        <begin position="413"/>
        <end position="432"/>
    </location>
</feature>
<feature type="transmembrane region" description="Helical" evidence="1">
    <location>
        <begin position="330"/>
        <end position="352"/>
    </location>
</feature>
<comment type="caution">
    <text evidence="2">The sequence shown here is derived from an EMBL/GenBank/DDBJ whole genome shotgun (WGS) entry which is preliminary data.</text>
</comment>
<proteinExistence type="predicted"/>
<feature type="transmembrane region" description="Helical" evidence="1">
    <location>
        <begin position="206"/>
        <end position="226"/>
    </location>
</feature>
<dbReference type="NCBIfam" id="TIGR00791">
    <property type="entry name" value="gntP"/>
    <property type="match status" value="1"/>
</dbReference>
<protein>
    <submittedName>
        <fullName evidence="2">Transporter, gluconate:H+ symporter family</fullName>
    </submittedName>
</protein>
<keyword evidence="1" id="KW-0812">Transmembrane</keyword>
<gene>
    <name evidence="2" type="ORF">HMPREF0281_02441</name>
</gene>
<dbReference type="PANTHER" id="PTHR30354:SF25">
    <property type="entry name" value="INNER MEMBRANE PERMEASE YGBN"/>
    <property type="match status" value="1"/>
</dbReference>
<name>A0ABP2ICL4_CORAM</name>
<dbReference type="Proteomes" id="UP000006015">
    <property type="component" value="Unassembled WGS sequence"/>
</dbReference>
<keyword evidence="1" id="KW-1133">Transmembrane helix</keyword>
<feature type="transmembrane region" description="Helical" evidence="1">
    <location>
        <begin position="168"/>
        <end position="186"/>
    </location>
</feature>
<evidence type="ECO:0000313" key="2">
    <source>
        <dbReference type="EMBL" id="EFG80348.1"/>
    </source>
</evidence>
<feature type="transmembrane region" description="Helical" evidence="1">
    <location>
        <begin position="144"/>
        <end position="161"/>
    </location>
</feature>
<dbReference type="PANTHER" id="PTHR30354">
    <property type="entry name" value="GNT FAMILY GLUCONATE TRANSPORTER"/>
    <property type="match status" value="1"/>
</dbReference>
<keyword evidence="1" id="KW-0472">Membrane</keyword>
<sequence length="480" mass="49715">MFICYNASGVISGKHLDKENYMETWEPTMPAGPLLGITLVAIALILLLVIKFRIHAFVTLIIVSAVTALAAGIPIAGVVPTMIDGFGSTIASVALLVGLGAMIGRLVEASGGAQSLADALVNAFGAKRAPLALGIASLIMGFPIFFDAGLIVMLPVIFAVARRLDGPVLVYGIPAAGAFSVMHVFLPPHPGPVSAAEFFSADIGYILGLGLIVALPTWYVSGYLWGKFLGKKFTFKVSDALLGEQTDHDPATVASPAKVISVMLLPMLLIFCNTGVNTLSAAGTIDATNTFAEILTFIGQTPIALLITLLIAMAVLGPRDRERAEKLMDGSLGPICSVILITGAGGMFGGVLRTSGIGDALADSMSDLGIPVIFAAYLVAAALRVAQGSATVALTTAAALMAPAVEAANMNEIQLALLVLATAAGSVFSSLVNDSGFWLVGRLMGMDVSTTLRTWTLNQVFISVIGFIVVLILWAILPSS</sequence>
<dbReference type="PIRSF" id="PIRSF002746">
    <property type="entry name" value="Gluconate_transporter"/>
    <property type="match status" value="1"/>
</dbReference>
<dbReference type="Pfam" id="PF02447">
    <property type="entry name" value="GntP_permease"/>
    <property type="match status" value="1"/>
</dbReference>
<dbReference type="InterPro" id="IPR003474">
    <property type="entry name" value="Glcn_transporter"/>
</dbReference>
<reference evidence="2 3" key="1">
    <citation type="submission" date="2010-04" db="EMBL/GenBank/DDBJ databases">
        <authorList>
            <person name="Weinstock G."/>
            <person name="Sodergren E."/>
            <person name="Clifton S."/>
            <person name="Fulton L."/>
            <person name="Fulton B."/>
            <person name="Courtney L."/>
            <person name="Fronick C."/>
            <person name="Harrison M."/>
            <person name="Strong C."/>
            <person name="Farmer C."/>
            <person name="Delahaunty K."/>
            <person name="Markovic C."/>
            <person name="Hall O."/>
            <person name="Minx P."/>
            <person name="Tomlinson C."/>
            <person name="Mitreva M."/>
            <person name="Hou S."/>
            <person name="Wollam A."/>
            <person name="Pepin K.H."/>
            <person name="Johnson M."/>
            <person name="Bhonagiri V."/>
            <person name="Zhang X."/>
            <person name="Suruliraj S."/>
            <person name="Warren W."/>
            <person name="Chinwalla A."/>
            <person name="Mardis E.R."/>
            <person name="Wilson R.K."/>
        </authorList>
    </citation>
    <scope>NUCLEOTIDE SEQUENCE [LARGE SCALE GENOMIC DNA]</scope>
    <source>
        <strain evidence="2 3">DSM 20306</strain>
    </source>
</reference>
<feature type="transmembrane region" description="Helical" evidence="1">
    <location>
        <begin position="264"/>
        <end position="285"/>
    </location>
</feature>
<feature type="transmembrane region" description="Helical" evidence="1">
    <location>
        <begin position="57"/>
        <end position="79"/>
    </location>
</feature>
<evidence type="ECO:0000256" key="1">
    <source>
        <dbReference type="SAM" id="Phobius"/>
    </source>
</evidence>
<accession>A0ABP2ICL4</accession>
<evidence type="ECO:0000313" key="3">
    <source>
        <dbReference type="Proteomes" id="UP000006015"/>
    </source>
</evidence>
<feature type="transmembrane region" description="Helical" evidence="1">
    <location>
        <begin position="372"/>
        <end position="401"/>
    </location>
</feature>
<keyword evidence="3" id="KW-1185">Reference proteome</keyword>
<dbReference type="EMBL" id="ADNS01000031">
    <property type="protein sequence ID" value="EFG80348.1"/>
    <property type="molecule type" value="Genomic_DNA"/>
</dbReference>
<feature type="transmembrane region" description="Helical" evidence="1">
    <location>
        <begin position="31"/>
        <end position="50"/>
    </location>
</feature>
<feature type="transmembrane region" description="Helical" evidence="1">
    <location>
        <begin position="297"/>
        <end position="318"/>
    </location>
</feature>
<organism evidence="2 3">
    <name type="scientific">Corynebacterium ammoniagenes DSM 20306</name>
    <dbReference type="NCBI Taxonomy" id="649754"/>
    <lineage>
        <taxon>Bacteria</taxon>
        <taxon>Bacillati</taxon>
        <taxon>Actinomycetota</taxon>
        <taxon>Actinomycetes</taxon>
        <taxon>Mycobacteriales</taxon>
        <taxon>Corynebacteriaceae</taxon>
        <taxon>Corynebacterium</taxon>
    </lineage>
</organism>